<dbReference type="EC" id="7.1.1.9" evidence="17"/>
<feature type="transmembrane region" description="Helical" evidence="17">
    <location>
        <begin position="106"/>
        <end position="129"/>
    </location>
</feature>
<feature type="transmembrane region" description="Helical" evidence="17">
    <location>
        <begin position="345"/>
        <end position="371"/>
    </location>
</feature>
<evidence type="ECO:0000256" key="15">
    <source>
        <dbReference type="ARBA" id="ARBA00047816"/>
    </source>
</evidence>
<keyword evidence="6 16" id="KW-0679">Respiratory chain</keyword>
<feature type="transmembrane region" description="Helical" evidence="17">
    <location>
        <begin position="308"/>
        <end position="333"/>
    </location>
</feature>
<feature type="transmembrane region" description="Helical" evidence="17">
    <location>
        <begin position="462"/>
        <end position="483"/>
    </location>
</feature>
<dbReference type="InterPro" id="IPR014241">
    <property type="entry name" value="Cyt_c_oxidase_su1_bac"/>
</dbReference>
<dbReference type="RefSeq" id="WP_386056252.1">
    <property type="nucleotide sequence ID" value="NZ_JBHTKL010000001.1"/>
</dbReference>
<evidence type="ECO:0000256" key="3">
    <source>
        <dbReference type="ARBA" id="ARBA00009578"/>
    </source>
</evidence>
<evidence type="ECO:0000256" key="7">
    <source>
        <dbReference type="ARBA" id="ARBA00022692"/>
    </source>
</evidence>
<evidence type="ECO:0000313" key="20">
    <source>
        <dbReference type="Proteomes" id="UP001596990"/>
    </source>
</evidence>
<dbReference type="NCBIfam" id="TIGR02891">
    <property type="entry name" value="CtaD_CoxA"/>
    <property type="match status" value="1"/>
</dbReference>
<evidence type="ECO:0000256" key="4">
    <source>
        <dbReference type="ARBA" id="ARBA00022448"/>
    </source>
</evidence>
<comment type="similarity">
    <text evidence="3 16">Belongs to the heme-copper respiratory oxidase family.</text>
</comment>
<feature type="domain" description="Cytochrome oxidase subunit I profile" evidence="18">
    <location>
        <begin position="10"/>
        <end position="522"/>
    </location>
</feature>
<dbReference type="InterPro" id="IPR023615">
    <property type="entry name" value="Cyt_c_Oxase_su1_BS"/>
</dbReference>
<feature type="transmembrane region" description="Helical" evidence="17">
    <location>
        <begin position="30"/>
        <end position="53"/>
    </location>
</feature>
<feature type="transmembrane region" description="Helical" evidence="17">
    <location>
        <begin position="554"/>
        <end position="572"/>
    </location>
</feature>
<keyword evidence="7 16" id="KW-0812">Transmembrane</keyword>
<feature type="transmembrane region" description="Helical" evidence="17">
    <location>
        <begin position="383"/>
        <end position="405"/>
    </location>
</feature>
<keyword evidence="5 16" id="KW-0349">Heme</keyword>
<evidence type="ECO:0000256" key="14">
    <source>
        <dbReference type="ARBA" id="ARBA00023136"/>
    </source>
</evidence>
<proteinExistence type="inferred from homology"/>
<keyword evidence="14 17" id="KW-0472">Membrane</keyword>
<evidence type="ECO:0000256" key="17">
    <source>
        <dbReference type="RuleBase" id="RU363061"/>
    </source>
</evidence>
<evidence type="ECO:0000256" key="8">
    <source>
        <dbReference type="ARBA" id="ARBA00022723"/>
    </source>
</evidence>
<dbReference type="Gene3D" id="1.20.210.10">
    <property type="entry name" value="Cytochrome c oxidase-like, subunit I domain"/>
    <property type="match status" value="1"/>
</dbReference>
<evidence type="ECO:0000256" key="5">
    <source>
        <dbReference type="ARBA" id="ARBA00022617"/>
    </source>
</evidence>
<feature type="transmembrane region" description="Helical" evidence="17">
    <location>
        <begin position="243"/>
        <end position="263"/>
    </location>
</feature>
<dbReference type="Proteomes" id="UP001596990">
    <property type="component" value="Unassembled WGS sequence"/>
</dbReference>
<gene>
    <name evidence="19" type="primary">ctaD</name>
    <name evidence="19" type="ORF">ACFQ2J_02415</name>
</gene>
<organism evidence="19 20">
    <name type="scientific">Thalassobacillus hwangdonensis</name>
    <dbReference type="NCBI Taxonomy" id="546108"/>
    <lineage>
        <taxon>Bacteria</taxon>
        <taxon>Bacillati</taxon>
        <taxon>Bacillota</taxon>
        <taxon>Bacilli</taxon>
        <taxon>Bacillales</taxon>
        <taxon>Bacillaceae</taxon>
        <taxon>Thalassobacillus</taxon>
    </lineage>
</organism>
<keyword evidence="12 17" id="KW-0408">Iron</keyword>
<feature type="transmembrane region" description="Helical" evidence="17">
    <location>
        <begin position="578"/>
        <end position="596"/>
    </location>
</feature>
<evidence type="ECO:0000256" key="6">
    <source>
        <dbReference type="ARBA" id="ARBA00022660"/>
    </source>
</evidence>
<keyword evidence="13 17" id="KW-0186">Copper</keyword>
<evidence type="ECO:0000259" key="18">
    <source>
        <dbReference type="PROSITE" id="PS50855"/>
    </source>
</evidence>
<evidence type="ECO:0000256" key="1">
    <source>
        <dbReference type="ARBA" id="ARBA00004141"/>
    </source>
</evidence>
<evidence type="ECO:0000256" key="16">
    <source>
        <dbReference type="RuleBase" id="RU000370"/>
    </source>
</evidence>
<comment type="function">
    <text evidence="17">Cytochrome c oxidase is the component of the respiratory chain that catalyzes the reduction of oxygen to water. Subunits 1-3 form the functional core of the enzyme complex. CO I is the catalytic subunit of the enzyme. Electrons originating in cytochrome c are transferred via the copper A center of subunit 2 and heme A of subunit 1 to the bimetallic center formed by heme A3 and copper B.</text>
</comment>
<dbReference type="Gene3D" id="1.10.287.70">
    <property type="match status" value="1"/>
</dbReference>
<protein>
    <recommendedName>
        <fullName evidence="17">Cytochrome c oxidase subunit 1</fullName>
        <ecNumber evidence="17">7.1.1.9</ecNumber>
    </recommendedName>
</protein>
<dbReference type="Pfam" id="PF00115">
    <property type="entry name" value="COX1"/>
    <property type="match status" value="1"/>
</dbReference>
<dbReference type="PROSITE" id="PS00077">
    <property type="entry name" value="COX1_CUB"/>
    <property type="match status" value="1"/>
</dbReference>
<dbReference type="PANTHER" id="PTHR10422:SF44">
    <property type="entry name" value="CYTOCHROME C OXIDASE SUBUNIT 1"/>
    <property type="match status" value="1"/>
</dbReference>
<dbReference type="InterPro" id="IPR023616">
    <property type="entry name" value="Cyt_c_oxase-like_su1_dom"/>
</dbReference>
<comment type="catalytic activity">
    <reaction evidence="15 17">
        <text>4 Fe(II)-[cytochrome c] + O2 + 8 H(+)(in) = 4 Fe(III)-[cytochrome c] + 2 H2O + 4 H(+)(out)</text>
        <dbReference type="Rhea" id="RHEA:11436"/>
        <dbReference type="Rhea" id="RHEA-COMP:10350"/>
        <dbReference type="Rhea" id="RHEA-COMP:14399"/>
        <dbReference type="ChEBI" id="CHEBI:15377"/>
        <dbReference type="ChEBI" id="CHEBI:15378"/>
        <dbReference type="ChEBI" id="CHEBI:15379"/>
        <dbReference type="ChEBI" id="CHEBI:29033"/>
        <dbReference type="ChEBI" id="CHEBI:29034"/>
        <dbReference type="EC" id="7.1.1.9"/>
    </reaction>
</comment>
<dbReference type="PROSITE" id="PS50855">
    <property type="entry name" value="COX1"/>
    <property type="match status" value="1"/>
</dbReference>
<comment type="caution">
    <text evidence="19">The sequence shown here is derived from an EMBL/GenBank/DDBJ whole genome shotgun (WGS) entry which is preliminary data.</text>
</comment>
<keyword evidence="20" id="KW-1185">Reference proteome</keyword>
<keyword evidence="11 17" id="KW-1133">Transmembrane helix</keyword>
<feature type="transmembrane region" description="Helical" evidence="17">
    <location>
        <begin position="73"/>
        <end position="94"/>
    </location>
</feature>
<dbReference type="InterPro" id="IPR000883">
    <property type="entry name" value="Cyt_C_Oxase_1"/>
</dbReference>
<dbReference type="CDD" id="cd01662">
    <property type="entry name" value="Ubiquinol_Oxidase_I"/>
    <property type="match status" value="1"/>
</dbReference>
<evidence type="ECO:0000313" key="19">
    <source>
        <dbReference type="EMBL" id="MFD1018041.1"/>
    </source>
</evidence>
<evidence type="ECO:0000256" key="11">
    <source>
        <dbReference type="ARBA" id="ARBA00022989"/>
    </source>
</evidence>
<keyword evidence="10 16" id="KW-0249">Electron transport</keyword>
<dbReference type="PANTHER" id="PTHR10422">
    <property type="entry name" value="CYTOCHROME C OXIDASE SUBUNIT 1"/>
    <property type="match status" value="1"/>
</dbReference>
<dbReference type="SUPFAM" id="SSF81442">
    <property type="entry name" value="Cytochrome c oxidase subunit I-like"/>
    <property type="match status" value="1"/>
</dbReference>
<accession>A0ABW3KWW3</accession>
<feature type="transmembrane region" description="Helical" evidence="17">
    <location>
        <begin position="154"/>
        <end position="180"/>
    </location>
</feature>
<evidence type="ECO:0000256" key="10">
    <source>
        <dbReference type="ARBA" id="ARBA00022982"/>
    </source>
</evidence>
<evidence type="ECO:0000256" key="12">
    <source>
        <dbReference type="ARBA" id="ARBA00023004"/>
    </source>
</evidence>
<dbReference type="PRINTS" id="PR01165">
    <property type="entry name" value="CYCOXIDASEI"/>
</dbReference>
<evidence type="ECO:0000256" key="13">
    <source>
        <dbReference type="ARBA" id="ARBA00023008"/>
    </source>
</evidence>
<evidence type="ECO:0000256" key="2">
    <source>
        <dbReference type="ARBA" id="ARBA00004673"/>
    </source>
</evidence>
<sequence>MSTAVAQKRGFMYAVWDYLTTVDHKKIAHLYLVSGGLFFLLGGLEAMIIRIQLMKPDNDFISAGLYNEMLTMHGTTMIFLAAMPLLFALMNAVVPLQIGARDVAFPFLNSLGFWLFLFGGIMLNCSWFLGGAPDAGWTAYAPLSTTSPGHGVDFYVMGLQISGAGTLIGGINFLVTIVTMRAPGMTYMRMPLFTWTIFVTSTLILFAFPALTVGLFLMMFDRMFGANFFDVAAGGNVIIWEHLFWIFGHPEVYILILPVFGVFSEVFSTFSKKRLFGYSAMVFATVLIGFLGFMVWAHHMFTTGMGPIANSIFAVATMAIAVPTGIKIFNWLFTMWGGSIRMTAAMLWSISFIPTFTLGGMTGVMLAAAAADYQYHDTYFVVAHFHYVIVGGVVFGIFAALHYWWPKMFGTMLNETLGKVTFWLFFIGFHLTFFIQHFLGLMGMPRRYWVFLEGQELETGNMISSIGAFLMAAGTIVFLYNIVVTSIKNERVGGDPWDGRTLEWAIPSPPPFYNFKQTPLVRGLDALFIEKSEGKKGMTPAEPLGDIHMPNASFIPFMMSLGLFIAGFGFIYQVDNLSYLWLVFIGMGITLGSMLLRSVKDDLGYHIHKEDLEKGDGE</sequence>
<dbReference type="InterPro" id="IPR036927">
    <property type="entry name" value="Cyt_c_oxase-like_su1_sf"/>
</dbReference>
<keyword evidence="17" id="KW-1003">Cell membrane</keyword>
<reference evidence="20" key="1">
    <citation type="journal article" date="2019" name="Int. J. Syst. Evol. Microbiol.">
        <title>The Global Catalogue of Microorganisms (GCM) 10K type strain sequencing project: providing services to taxonomists for standard genome sequencing and annotation.</title>
        <authorList>
            <consortium name="The Broad Institute Genomics Platform"/>
            <consortium name="The Broad Institute Genome Sequencing Center for Infectious Disease"/>
            <person name="Wu L."/>
            <person name="Ma J."/>
        </authorList>
    </citation>
    <scope>NUCLEOTIDE SEQUENCE [LARGE SCALE GENOMIC DNA]</scope>
    <source>
        <strain evidence="20">CCUG 56607</strain>
    </source>
</reference>
<keyword evidence="4 16" id="KW-0813">Transport</keyword>
<feature type="transmembrane region" description="Helical" evidence="17">
    <location>
        <begin position="417"/>
        <end position="442"/>
    </location>
</feature>
<keyword evidence="9" id="KW-1278">Translocase</keyword>
<dbReference type="EMBL" id="JBHTKL010000001">
    <property type="protein sequence ID" value="MFD1018041.1"/>
    <property type="molecule type" value="Genomic_DNA"/>
</dbReference>
<feature type="transmembrane region" description="Helical" evidence="17">
    <location>
        <begin position="192"/>
        <end position="220"/>
    </location>
</feature>
<evidence type="ECO:0000256" key="9">
    <source>
        <dbReference type="ARBA" id="ARBA00022967"/>
    </source>
</evidence>
<comment type="pathway">
    <text evidence="2 17">Energy metabolism; oxidative phosphorylation.</text>
</comment>
<name>A0ABW3KWW3_9BACI</name>
<comment type="subcellular location">
    <subcellularLocation>
        <location evidence="17">Cell membrane</location>
        <topology evidence="17">Multi-pass membrane protein</topology>
    </subcellularLocation>
    <subcellularLocation>
        <location evidence="1">Membrane</location>
        <topology evidence="1">Multi-pass membrane protein</topology>
    </subcellularLocation>
</comment>
<feature type="transmembrane region" description="Helical" evidence="17">
    <location>
        <begin position="275"/>
        <end position="296"/>
    </location>
</feature>
<keyword evidence="8 17" id="KW-0479">Metal-binding</keyword>